<keyword evidence="3" id="KW-1133">Transmembrane helix</keyword>
<protein>
    <submittedName>
        <fullName evidence="5">Uncharacterized protein</fullName>
    </submittedName>
</protein>
<evidence type="ECO:0000313" key="5">
    <source>
        <dbReference type="EMBL" id="CAL1356732.1"/>
    </source>
</evidence>
<dbReference type="AlphaFoldDB" id="A0AAV2CLD2"/>
<gene>
    <name evidence="5" type="ORF">LTRI10_LOCUS4411</name>
</gene>
<keyword evidence="2" id="KW-0325">Glycoprotein</keyword>
<organism evidence="5 6">
    <name type="scientific">Linum trigynum</name>
    <dbReference type="NCBI Taxonomy" id="586398"/>
    <lineage>
        <taxon>Eukaryota</taxon>
        <taxon>Viridiplantae</taxon>
        <taxon>Streptophyta</taxon>
        <taxon>Embryophyta</taxon>
        <taxon>Tracheophyta</taxon>
        <taxon>Spermatophyta</taxon>
        <taxon>Magnoliopsida</taxon>
        <taxon>eudicotyledons</taxon>
        <taxon>Gunneridae</taxon>
        <taxon>Pentapetalae</taxon>
        <taxon>rosids</taxon>
        <taxon>fabids</taxon>
        <taxon>Malpighiales</taxon>
        <taxon>Linaceae</taxon>
        <taxon>Linum</taxon>
    </lineage>
</organism>
<feature type="signal peptide" evidence="4">
    <location>
        <begin position="1"/>
        <end position="31"/>
    </location>
</feature>
<keyword evidence="3" id="KW-0472">Membrane</keyword>
<dbReference type="InterPro" id="IPR036514">
    <property type="entry name" value="SGNH_hydro_sf"/>
</dbReference>
<dbReference type="Gene3D" id="3.40.50.1110">
    <property type="entry name" value="SGNH hydrolase"/>
    <property type="match status" value="1"/>
</dbReference>
<comment type="similarity">
    <text evidence="1">Belongs to the 'GDSL' lipolytic enzyme family.</text>
</comment>
<proteinExistence type="inferred from homology"/>
<dbReference type="InterPro" id="IPR001087">
    <property type="entry name" value="GDSL"/>
</dbReference>
<feature type="transmembrane region" description="Helical" evidence="3">
    <location>
        <begin position="379"/>
        <end position="396"/>
    </location>
</feature>
<evidence type="ECO:0000256" key="2">
    <source>
        <dbReference type="ARBA" id="ARBA00023180"/>
    </source>
</evidence>
<keyword evidence="3" id="KW-0812">Transmembrane</keyword>
<accession>A0AAV2CLD2</accession>
<sequence length="398" mass="44970">MSPPVSSFHLIMTCVLIPFLLLLVHFPLTSPQLLKGCGFSALYNFGDSLSDTGNALVQFDFGGNGKYPYGMTIGKPTGRFSDGLLLIDRIAESAGLPHCNPYLRKDMDHSKGVNFAVAGVSVLSKAQRDKFGLHLIYSQSSLDVQLQWFVNFSREAFHNESARKANFESALFVLGGGGNDYGGFKNTPEEKMTLIPYVIAALKEGLKTVISHGARRIVVMGVYQGGCLPGFNKTILERDQGPIVCDKEWNSYLDLHNKHVQKLVLELGKEYPQVHLAYGNMWDGIQWMFDNFRSLGLHISYARCCGTEEHKVCGETGTPFCKDPYHYIWWDNLHFTDRAYKLIASKVIPWMYRDLQCATYNFTSFRSGGVRVVDSIHQHLWFSFAVMMVIFLFLFYEI</sequence>
<dbReference type="EMBL" id="OZ034813">
    <property type="protein sequence ID" value="CAL1356732.1"/>
    <property type="molecule type" value="Genomic_DNA"/>
</dbReference>
<dbReference type="SUPFAM" id="SSF52266">
    <property type="entry name" value="SGNH hydrolase"/>
    <property type="match status" value="1"/>
</dbReference>
<evidence type="ECO:0000256" key="3">
    <source>
        <dbReference type="SAM" id="Phobius"/>
    </source>
</evidence>
<evidence type="ECO:0000256" key="4">
    <source>
        <dbReference type="SAM" id="SignalP"/>
    </source>
</evidence>
<dbReference type="Pfam" id="PF00657">
    <property type="entry name" value="Lipase_GDSL"/>
    <property type="match status" value="1"/>
</dbReference>
<evidence type="ECO:0000313" key="6">
    <source>
        <dbReference type="Proteomes" id="UP001497516"/>
    </source>
</evidence>
<reference evidence="5 6" key="1">
    <citation type="submission" date="2024-04" db="EMBL/GenBank/DDBJ databases">
        <authorList>
            <person name="Fracassetti M."/>
        </authorList>
    </citation>
    <scope>NUCLEOTIDE SEQUENCE [LARGE SCALE GENOMIC DNA]</scope>
</reference>
<dbReference type="GO" id="GO:0016788">
    <property type="term" value="F:hydrolase activity, acting on ester bonds"/>
    <property type="evidence" value="ECO:0007669"/>
    <property type="project" value="InterPro"/>
</dbReference>
<name>A0AAV2CLD2_9ROSI</name>
<dbReference type="PANTHER" id="PTHR22835:SF675">
    <property type="entry name" value="ESTER HYDROLASE, PUTATIVE-RELATED"/>
    <property type="match status" value="1"/>
</dbReference>
<dbReference type="PANTHER" id="PTHR22835">
    <property type="entry name" value="ZINC FINGER FYVE DOMAIN CONTAINING PROTEIN"/>
    <property type="match status" value="1"/>
</dbReference>
<evidence type="ECO:0000256" key="1">
    <source>
        <dbReference type="ARBA" id="ARBA00008668"/>
    </source>
</evidence>
<keyword evidence="4" id="KW-0732">Signal</keyword>
<dbReference type="Proteomes" id="UP001497516">
    <property type="component" value="Chromosome 1"/>
</dbReference>
<keyword evidence="6" id="KW-1185">Reference proteome</keyword>
<feature type="chain" id="PRO_5043561839" evidence="4">
    <location>
        <begin position="32"/>
        <end position="398"/>
    </location>
</feature>